<name>A0A0P9ND35_9PSED</name>
<keyword evidence="2" id="KW-1185">Reference proteome</keyword>
<proteinExistence type="predicted"/>
<reference evidence="1 2" key="1">
    <citation type="submission" date="2015-09" db="EMBL/GenBank/DDBJ databases">
        <title>Genome announcement of multiple Pseudomonas syringae strains.</title>
        <authorList>
            <person name="Thakur S."/>
            <person name="Wang P.W."/>
            <person name="Gong Y."/>
            <person name="Weir B.S."/>
            <person name="Guttman D.S."/>
        </authorList>
    </citation>
    <scope>NUCLEOTIDE SEQUENCE [LARGE SCALE GENOMIC DNA]</scope>
    <source>
        <strain evidence="1 2">ICMP17001</strain>
    </source>
</reference>
<dbReference type="Proteomes" id="UP000051335">
    <property type="component" value="Unassembled WGS sequence"/>
</dbReference>
<organism evidence="1 2">
    <name type="scientific">Pseudomonas syringae pv. coryli</name>
    <dbReference type="NCBI Taxonomy" id="317659"/>
    <lineage>
        <taxon>Bacteria</taxon>
        <taxon>Pseudomonadati</taxon>
        <taxon>Pseudomonadota</taxon>
        <taxon>Gammaproteobacteria</taxon>
        <taxon>Pseudomonadales</taxon>
        <taxon>Pseudomonadaceae</taxon>
        <taxon>Pseudomonas</taxon>
    </lineage>
</organism>
<dbReference type="AlphaFoldDB" id="A0A0P9ND35"/>
<sequence>MFHGVGPEHVEACEINQWRVHIRLSAADIIAPILRLTACRRYMPLIGRNTISRRLRWNLYG</sequence>
<accession>A0A0P9ND35</accession>
<gene>
    <name evidence="1" type="ORF">ALO75_102587</name>
</gene>
<evidence type="ECO:0000313" key="1">
    <source>
        <dbReference type="EMBL" id="KPX00624.1"/>
    </source>
</evidence>
<protein>
    <submittedName>
        <fullName evidence="1">Uncharacterized protein</fullName>
    </submittedName>
</protein>
<evidence type="ECO:0000313" key="2">
    <source>
        <dbReference type="Proteomes" id="UP000051335"/>
    </source>
</evidence>
<comment type="caution">
    <text evidence="1">The sequence shown here is derived from an EMBL/GenBank/DDBJ whole genome shotgun (WGS) entry which is preliminary data.</text>
</comment>
<dbReference type="EMBL" id="LJQC01000436">
    <property type="protein sequence ID" value="KPX00624.1"/>
    <property type="molecule type" value="Genomic_DNA"/>
</dbReference>